<dbReference type="EMBL" id="JBJKFK010001899">
    <property type="protein sequence ID" value="KAL3312035.1"/>
    <property type="molecule type" value="Genomic_DNA"/>
</dbReference>
<keyword evidence="2" id="KW-1185">Reference proteome</keyword>
<sequence>MYTSENSIKFLATLPLITKDELADDPSGLTFENDSFCEVKPMMWRGLPISLRRLNFSRIPKSLGNKRPELLNLLHLQIARDLKWLRLVIQPDRLPPAFSTVHMTTGTILLTLSMHYRLVRCSLRRLAIAFLHLH</sequence>
<protein>
    <submittedName>
        <fullName evidence="1">Uncharacterized protein</fullName>
    </submittedName>
</protein>
<comment type="caution">
    <text evidence="1">The sequence shown here is derived from an EMBL/GenBank/DDBJ whole genome shotgun (WGS) entry which is preliminary data.</text>
</comment>
<evidence type="ECO:0000313" key="1">
    <source>
        <dbReference type="EMBL" id="KAL3312035.1"/>
    </source>
</evidence>
<organism evidence="1 2">
    <name type="scientific">Cichlidogyrus casuarinus</name>
    <dbReference type="NCBI Taxonomy" id="1844966"/>
    <lineage>
        <taxon>Eukaryota</taxon>
        <taxon>Metazoa</taxon>
        <taxon>Spiralia</taxon>
        <taxon>Lophotrochozoa</taxon>
        <taxon>Platyhelminthes</taxon>
        <taxon>Monogenea</taxon>
        <taxon>Monopisthocotylea</taxon>
        <taxon>Dactylogyridea</taxon>
        <taxon>Ancyrocephalidae</taxon>
        <taxon>Cichlidogyrus</taxon>
    </lineage>
</organism>
<name>A0ABD2PX83_9PLAT</name>
<dbReference type="AlphaFoldDB" id="A0ABD2PX83"/>
<dbReference type="Proteomes" id="UP001626550">
    <property type="component" value="Unassembled WGS sequence"/>
</dbReference>
<accession>A0ABD2PX83</accession>
<gene>
    <name evidence="1" type="ORF">Ciccas_009376</name>
</gene>
<proteinExistence type="predicted"/>
<reference evidence="1 2" key="1">
    <citation type="submission" date="2024-11" db="EMBL/GenBank/DDBJ databases">
        <title>Adaptive evolution of stress response genes in parasites aligns with host niche diversity.</title>
        <authorList>
            <person name="Hahn C."/>
            <person name="Resl P."/>
        </authorList>
    </citation>
    <scope>NUCLEOTIDE SEQUENCE [LARGE SCALE GENOMIC DNA]</scope>
    <source>
        <strain evidence="1">EGGRZ-B1_66</strain>
        <tissue evidence="1">Body</tissue>
    </source>
</reference>
<evidence type="ECO:0000313" key="2">
    <source>
        <dbReference type="Proteomes" id="UP001626550"/>
    </source>
</evidence>